<feature type="chain" id="PRO_5029900707" description="Leucine-rich repeat-containing N-terminal plant-type domain-containing protein" evidence="1">
    <location>
        <begin position="28"/>
        <end position="150"/>
    </location>
</feature>
<feature type="signal peptide" evidence="1">
    <location>
        <begin position="1"/>
        <end position="27"/>
    </location>
</feature>
<name>A0A7J8NZ46_GOSRA</name>
<proteinExistence type="predicted"/>
<comment type="caution">
    <text evidence="2">The sequence shown here is derived from an EMBL/GenBank/DDBJ whole genome shotgun (WGS) entry which is preliminary data.</text>
</comment>
<feature type="non-terminal residue" evidence="2">
    <location>
        <position position="150"/>
    </location>
</feature>
<reference evidence="2 3" key="1">
    <citation type="journal article" date="2019" name="Genome Biol. Evol.">
        <title>Insights into the evolution of the New World diploid cottons (Gossypium, subgenus Houzingenia) based on genome sequencing.</title>
        <authorList>
            <person name="Grover C.E."/>
            <person name="Arick M.A. 2nd"/>
            <person name="Thrash A."/>
            <person name="Conover J.L."/>
            <person name="Sanders W.S."/>
            <person name="Peterson D.G."/>
            <person name="Frelichowski J.E."/>
            <person name="Scheffler J.A."/>
            <person name="Scheffler B.E."/>
            <person name="Wendel J.F."/>
        </authorList>
    </citation>
    <scope>NUCLEOTIDE SEQUENCE [LARGE SCALE GENOMIC DNA]</scope>
    <source>
        <strain evidence="2">8</strain>
        <tissue evidence="2">Leaf</tissue>
    </source>
</reference>
<evidence type="ECO:0000256" key="1">
    <source>
        <dbReference type="SAM" id="SignalP"/>
    </source>
</evidence>
<dbReference type="AlphaFoldDB" id="A0A7J8NZ46"/>
<sequence>MEKSMAVGLKLVVLCVITGEFACNGSGIDPQALFDLGNDLTHPETNLSYGSSKRSNCSQQQGIVCNNDNGVLLMIHIPDLGPLNSESSSRYGFWNLIGDSPSLLKLNYLDSFKRLDFIEFLHQDLNKMVGAYQNSEMIIYFMAPLGDATR</sequence>
<protein>
    <recommendedName>
        <fullName evidence="4">Leucine-rich repeat-containing N-terminal plant-type domain-containing protein</fullName>
    </recommendedName>
</protein>
<dbReference type="Proteomes" id="UP000593578">
    <property type="component" value="Unassembled WGS sequence"/>
</dbReference>
<keyword evidence="1" id="KW-0732">Signal</keyword>
<evidence type="ECO:0000313" key="2">
    <source>
        <dbReference type="EMBL" id="MBA0582012.1"/>
    </source>
</evidence>
<evidence type="ECO:0000313" key="3">
    <source>
        <dbReference type="Proteomes" id="UP000593578"/>
    </source>
</evidence>
<accession>A0A7J8NZ46</accession>
<organism evidence="2 3">
    <name type="scientific">Gossypium raimondii</name>
    <name type="common">Peruvian cotton</name>
    <name type="synonym">Gossypium klotzschianum subsp. raimondii</name>
    <dbReference type="NCBI Taxonomy" id="29730"/>
    <lineage>
        <taxon>Eukaryota</taxon>
        <taxon>Viridiplantae</taxon>
        <taxon>Streptophyta</taxon>
        <taxon>Embryophyta</taxon>
        <taxon>Tracheophyta</taxon>
        <taxon>Spermatophyta</taxon>
        <taxon>Magnoliopsida</taxon>
        <taxon>eudicotyledons</taxon>
        <taxon>Gunneridae</taxon>
        <taxon>Pentapetalae</taxon>
        <taxon>rosids</taxon>
        <taxon>malvids</taxon>
        <taxon>Malvales</taxon>
        <taxon>Malvaceae</taxon>
        <taxon>Malvoideae</taxon>
        <taxon>Gossypium</taxon>
    </lineage>
</organism>
<evidence type="ECO:0008006" key="4">
    <source>
        <dbReference type="Google" id="ProtNLM"/>
    </source>
</evidence>
<dbReference type="EMBL" id="JABEZZ010000003">
    <property type="protein sequence ID" value="MBA0582012.1"/>
    <property type="molecule type" value="Genomic_DNA"/>
</dbReference>
<gene>
    <name evidence="2" type="ORF">Gorai_024166</name>
</gene>